<keyword evidence="2" id="KW-1185">Reference proteome</keyword>
<sequence>MTTRKSVILELESFSPKL</sequence>
<evidence type="ECO:0000313" key="2">
    <source>
        <dbReference type="Proteomes" id="UP000008549"/>
    </source>
</evidence>
<dbReference type="InParanoid" id="B6IHG8"/>
<name>B6IHG8_CAEBR</name>
<dbReference type="EMBL" id="HE600954">
    <property type="protein sequence ID" value="CAR99348.1"/>
    <property type="molecule type" value="Genomic_DNA"/>
</dbReference>
<dbReference type="Proteomes" id="UP000008549">
    <property type="component" value="Unassembled WGS sequence"/>
</dbReference>
<proteinExistence type="predicted"/>
<gene>
    <name evidence="1" type="ORF">CBG27092</name>
    <name evidence="1" type="ORF">CBG_27092</name>
</gene>
<dbReference type="AlphaFoldDB" id="B6IHG8"/>
<dbReference type="CTD" id="68918552"/>
<accession>B6IHG8</accession>
<reference evidence="1 2" key="1">
    <citation type="journal article" date="2003" name="PLoS Biol.">
        <title>The genome sequence of Caenorhabditis briggsae: a platform for comparative genomics.</title>
        <authorList>
            <person name="Stein L.D."/>
            <person name="Bao Z."/>
            <person name="Blasiar D."/>
            <person name="Blumenthal T."/>
            <person name="Brent M.R."/>
            <person name="Chen N."/>
            <person name="Chinwalla A."/>
            <person name="Clarke L."/>
            <person name="Clee C."/>
            <person name="Coghlan A."/>
            <person name="Coulson A."/>
            <person name="D'Eustachio P."/>
            <person name="Fitch D.H."/>
            <person name="Fulton L.A."/>
            <person name="Fulton R.E."/>
            <person name="Griffiths-Jones S."/>
            <person name="Harris T.W."/>
            <person name="Hillier L.W."/>
            <person name="Kamath R."/>
            <person name="Kuwabara P.E."/>
            <person name="Mardis E.R."/>
            <person name="Marra M.A."/>
            <person name="Miner T.L."/>
            <person name="Minx P."/>
            <person name="Mullikin J.C."/>
            <person name="Plumb R.W."/>
            <person name="Rogers J."/>
            <person name="Schein J.E."/>
            <person name="Sohrmann M."/>
            <person name="Spieth J."/>
            <person name="Stajich J.E."/>
            <person name="Wei C."/>
            <person name="Willey D."/>
            <person name="Wilson R.K."/>
            <person name="Durbin R."/>
            <person name="Waterston R.H."/>
        </authorList>
    </citation>
    <scope>NUCLEOTIDE SEQUENCE [LARGE SCALE GENOMIC DNA]</scope>
    <source>
        <strain evidence="1 2">AF16</strain>
    </source>
</reference>
<protein>
    <submittedName>
        <fullName evidence="1">Protein CBG27092</fullName>
    </submittedName>
</protein>
<dbReference type="KEGG" id="cbr:CBG_27092"/>
<evidence type="ECO:0000313" key="1">
    <source>
        <dbReference type="EMBL" id="CAR99348.1"/>
    </source>
</evidence>
<dbReference type="RefSeq" id="XP_045098911.1">
    <property type="nucleotide sequence ID" value="XM_045237679.1"/>
</dbReference>
<dbReference type="GeneID" id="68918552"/>
<reference evidence="1 2" key="2">
    <citation type="journal article" date="2011" name="PLoS Genet.">
        <title>Caenorhabditis briggsae recombinant inbred line genotypes reveal inter-strain incompatibility and the evolution of recombination.</title>
        <authorList>
            <person name="Ross J.A."/>
            <person name="Koboldt D.C."/>
            <person name="Staisch J.E."/>
            <person name="Chamberlin H.M."/>
            <person name="Gupta B.P."/>
            <person name="Miller R.D."/>
            <person name="Baird S.E."/>
            <person name="Haag E.S."/>
        </authorList>
    </citation>
    <scope>NUCLEOTIDE SEQUENCE [LARGE SCALE GENOMIC DNA]</scope>
    <source>
        <strain evidence="1 2">AF16</strain>
    </source>
</reference>
<organism evidence="1 2">
    <name type="scientific">Caenorhabditis briggsae</name>
    <dbReference type="NCBI Taxonomy" id="6238"/>
    <lineage>
        <taxon>Eukaryota</taxon>
        <taxon>Metazoa</taxon>
        <taxon>Ecdysozoa</taxon>
        <taxon>Nematoda</taxon>
        <taxon>Chromadorea</taxon>
        <taxon>Rhabditida</taxon>
        <taxon>Rhabditina</taxon>
        <taxon>Rhabditomorpha</taxon>
        <taxon>Rhabditoidea</taxon>
        <taxon>Rhabditidae</taxon>
        <taxon>Peloderinae</taxon>
        <taxon>Caenorhabditis</taxon>
    </lineage>
</organism>